<sequence>MQPRLQRLRTSSNWSLRGMLDNTRSPNDLLTKTPRTENNKRVTLIDATDNVTDISTSWSEPDQAIRGEEDSCSWSFGFGAR</sequence>
<proteinExistence type="predicted"/>
<dbReference type="HOGENOM" id="CLU_2574485_0_0_1"/>
<name>A0A0C3HAJ8_OIDMZ</name>
<dbReference type="AlphaFoldDB" id="A0A0C3HAJ8"/>
<reference evidence="1 2" key="1">
    <citation type="submission" date="2014-04" db="EMBL/GenBank/DDBJ databases">
        <authorList>
            <consortium name="DOE Joint Genome Institute"/>
            <person name="Kuo A."/>
            <person name="Martino E."/>
            <person name="Perotto S."/>
            <person name="Kohler A."/>
            <person name="Nagy L.G."/>
            <person name="Floudas D."/>
            <person name="Copeland A."/>
            <person name="Barry K.W."/>
            <person name="Cichocki N."/>
            <person name="Veneault-Fourrey C."/>
            <person name="LaButti K."/>
            <person name="Lindquist E.A."/>
            <person name="Lipzen A."/>
            <person name="Lundell T."/>
            <person name="Morin E."/>
            <person name="Murat C."/>
            <person name="Sun H."/>
            <person name="Tunlid A."/>
            <person name="Henrissat B."/>
            <person name="Grigoriev I.V."/>
            <person name="Hibbett D.S."/>
            <person name="Martin F."/>
            <person name="Nordberg H.P."/>
            <person name="Cantor M.N."/>
            <person name="Hua S.X."/>
        </authorList>
    </citation>
    <scope>NUCLEOTIDE SEQUENCE [LARGE SCALE GENOMIC DNA]</scope>
    <source>
        <strain evidence="1 2">Zn</strain>
    </source>
</reference>
<protein>
    <submittedName>
        <fullName evidence="1">Uncharacterized protein</fullName>
    </submittedName>
</protein>
<evidence type="ECO:0000313" key="2">
    <source>
        <dbReference type="Proteomes" id="UP000054321"/>
    </source>
</evidence>
<accession>A0A0C3HAJ8</accession>
<organism evidence="1 2">
    <name type="scientific">Oidiodendron maius (strain Zn)</name>
    <dbReference type="NCBI Taxonomy" id="913774"/>
    <lineage>
        <taxon>Eukaryota</taxon>
        <taxon>Fungi</taxon>
        <taxon>Dikarya</taxon>
        <taxon>Ascomycota</taxon>
        <taxon>Pezizomycotina</taxon>
        <taxon>Leotiomycetes</taxon>
        <taxon>Leotiomycetes incertae sedis</taxon>
        <taxon>Myxotrichaceae</taxon>
        <taxon>Oidiodendron</taxon>
    </lineage>
</organism>
<dbReference type="EMBL" id="KN832872">
    <property type="protein sequence ID" value="KIN05271.1"/>
    <property type="molecule type" value="Genomic_DNA"/>
</dbReference>
<evidence type="ECO:0000313" key="1">
    <source>
        <dbReference type="EMBL" id="KIN05271.1"/>
    </source>
</evidence>
<keyword evidence="2" id="KW-1185">Reference proteome</keyword>
<reference evidence="2" key="2">
    <citation type="submission" date="2015-01" db="EMBL/GenBank/DDBJ databases">
        <title>Evolutionary Origins and Diversification of the Mycorrhizal Mutualists.</title>
        <authorList>
            <consortium name="DOE Joint Genome Institute"/>
            <consortium name="Mycorrhizal Genomics Consortium"/>
            <person name="Kohler A."/>
            <person name="Kuo A."/>
            <person name="Nagy L.G."/>
            <person name="Floudas D."/>
            <person name="Copeland A."/>
            <person name="Barry K.W."/>
            <person name="Cichocki N."/>
            <person name="Veneault-Fourrey C."/>
            <person name="LaButti K."/>
            <person name="Lindquist E.A."/>
            <person name="Lipzen A."/>
            <person name="Lundell T."/>
            <person name="Morin E."/>
            <person name="Murat C."/>
            <person name="Riley R."/>
            <person name="Ohm R."/>
            <person name="Sun H."/>
            <person name="Tunlid A."/>
            <person name="Henrissat B."/>
            <person name="Grigoriev I.V."/>
            <person name="Hibbett D.S."/>
            <person name="Martin F."/>
        </authorList>
    </citation>
    <scope>NUCLEOTIDE SEQUENCE [LARGE SCALE GENOMIC DNA]</scope>
    <source>
        <strain evidence="2">Zn</strain>
    </source>
</reference>
<dbReference type="Proteomes" id="UP000054321">
    <property type="component" value="Unassembled WGS sequence"/>
</dbReference>
<gene>
    <name evidence="1" type="ORF">OIDMADRAFT_17875</name>
</gene>
<dbReference type="InParanoid" id="A0A0C3HAJ8"/>